<evidence type="ECO:0000256" key="2">
    <source>
        <dbReference type="SAM" id="MobiDB-lite"/>
    </source>
</evidence>
<accession>A0A6G1HIK0</accession>
<organism evidence="4 5">
    <name type="scientific">Trichodelitschia bisporula</name>
    <dbReference type="NCBI Taxonomy" id="703511"/>
    <lineage>
        <taxon>Eukaryota</taxon>
        <taxon>Fungi</taxon>
        <taxon>Dikarya</taxon>
        <taxon>Ascomycota</taxon>
        <taxon>Pezizomycotina</taxon>
        <taxon>Dothideomycetes</taxon>
        <taxon>Dothideomycetes incertae sedis</taxon>
        <taxon>Phaeotrichales</taxon>
        <taxon>Phaeotrichaceae</taxon>
        <taxon>Trichodelitschia</taxon>
    </lineage>
</organism>
<dbReference type="GO" id="GO:0006325">
    <property type="term" value="P:chromatin organization"/>
    <property type="evidence" value="ECO:0007669"/>
    <property type="project" value="UniProtKB-KW"/>
</dbReference>
<dbReference type="InterPro" id="IPR011011">
    <property type="entry name" value="Znf_FYVE_PHD"/>
</dbReference>
<dbReference type="SUPFAM" id="SSF57903">
    <property type="entry name" value="FYVE/PHD zinc finger"/>
    <property type="match status" value="1"/>
</dbReference>
<protein>
    <recommendedName>
        <fullName evidence="3">SET domain-containing protein</fullName>
    </recommendedName>
</protein>
<dbReference type="GO" id="GO:0070210">
    <property type="term" value="C:Rpd3L-Expanded complex"/>
    <property type="evidence" value="ECO:0007669"/>
    <property type="project" value="TreeGrafter"/>
</dbReference>
<feature type="compositionally biased region" description="Pro residues" evidence="2">
    <location>
        <begin position="895"/>
        <end position="928"/>
    </location>
</feature>
<proteinExistence type="predicted"/>
<dbReference type="AlphaFoldDB" id="A0A6G1HIK0"/>
<feature type="region of interest" description="Disordered" evidence="2">
    <location>
        <begin position="729"/>
        <end position="982"/>
    </location>
</feature>
<evidence type="ECO:0000259" key="3">
    <source>
        <dbReference type="PROSITE" id="PS50280"/>
    </source>
</evidence>
<feature type="compositionally biased region" description="Low complexity" evidence="2">
    <location>
        <begin position="949"/>
        <end position="974"/>
    </location>
</feature>
<dbReference type="OrthoDB" id="1928087at2759"/>
<feature type="region of interest" description="Disordered" evidence="2">
    <location>
        <begin position="513"/>
        <end position="598"/>
    </location>
</feature>
<dbReference type="Gene3D" id="2.170.270.10">
    <property type="entry name" value="SET domain"/>
    <property type="match status" value="1"/>
</dbReference>
<dbReference type="SMART" id="SM00317">
    <property type="entry name" value="SET"/>
    <property type="match status" value="1"/>
</dbReference>
<dbReference type="EMBL" id="ML996711">
    <property type="protein sequence ID" value="KAF2395724.1"/>
    <property type="molecule type" value="Genomic_DNA"/>
</dbReference>
<gene>
    <name evidence="4" type="ORF">EJ06DRAFT_525178</name>
</gene>
<evidence type="ECO:0000313" key="5">
    <source>
        <dbReference type="Proteomes" id="UP000799640"/>
    </source>
</evidence>
<reference evidence="4" key="1">
    <citation type="journal article" date="2020" name="Stud. Mycol.">
        <title>101 Dothideomycetes genomes: a test case for predicting lifestyles and emergence of pathogens.</title>
        <authorList>
            <person name="Haridas S."/>
            <person name="Albert R."/>
            <person name="Binder M."/>
            <person name="Bloem J."/>
            <person name="Labutti K."/>
            <person name="Salamov A."/>
            <person name="Andreopoulos B."/>
            <person name="Baker S."/>
            <person name="Barry K."/>
            <person name="Bills G."/>
            <person name="Bluhm B."/>
            <person name="Cannon C."/>
            <person name="Castanera R."/>
            <person name="Culley D."/>
            <person name="Daum C."/>
            <person name="Ezra D."/>
            <person name="Gonzalez J."/>
            <person name="Henrissat B."/>
            <person name="Kuo A."/>
            <person name="Liang C."/>
            <person name="Lipzen A."/>
            <person name="Lutzoni F."/>
            <person name="Magnuson J."/>
            <person name="Mondo S."/>
            <person name="Nolan M."/>
            <person name="Ohm R."/>
            <person name="Pangilinan J."/>
            <person name="Park H.-J."/>
            <person name="Ramirez L."/>
            <person name="Alfaro M."/>
            <person name="Sun H."/>
            <person name="Tritt A."/>
            <person name="Yoshinaga Y."/>
            <person name="Zwiers L.-H."/>
            <person name="Turgeon B."/>
            <person name="Goodwin S."/>
            <person name="Spatafora J."/>
            <person name="Crous P."/>
            <person name="Grigoriev I."/>
        </authorList>
    </citation>
    <scope>NUCLEOTIDE SEQUENCE</scope>
    <source>
        <strain evidence="4">CBS 262.69</strain>
    </source>
</reference>
<keyword evidence="1" id="KW-0156">Chromatin regulator</keyword>
<sequence>MESQAASVQYPFREQLPVTTRHTAASKRGLSAVWTAVFSSSSVRLPQHVLGTAAYAPVALPPVTNGSFANGYSPTLGSAVEDDESTIKCFCGYSDDDGNTVYCEVCRTWQHIKCYYPGSQVPEVHECVQCRPRPYDARSAAERQRQSRIAAASGDRKGKRAPAKSQKKRAKEPVTTNGWAHPEQSNNADRAASSPRDQPPPTKRPKTNHRNTSSTSGVAHNIAAGSQRKRAGSNTVASTPVKASWAPKAGYTGEYYSQEFMLLHRRAFAHAKSNIFSSISVTDSFASWLNDVESLQEVTMGLTPREVFQRWDRPMEKLEETSPGATLHREEVMAITVHGQHPIQQWLTVNKDAGPNAYLGEMRGTIGHTRDYMDDPKNRWKELEHPEPFVFFYDKLPIYIDSREEGTQMRYVRRSCNPNAEIQVIILGTDYRFCLVSSREIEEGEELTIAWHNGKCMNILRDWKFNHVTLQPEDDAFLSNWVTTLLCNFGGCACGRQGQGACLFSGFDLRHRIPPPEPQQILKPTKSRRSKKGTQISPLSTGRATNSRAGSEAVIPGDVEDDYAESRSVSASSRSKPSSRDITPLAHTETGLGLGGVELSDREKRKLLQQERLFEKMELDEQHGNKKKRHSAGSALNTPSAQSSRQLGGADGQAPSPTPTVHSNKGHVTLPEHVKRAGISKPRAPAKLFLDVSTQTDTPPDVPGSYVFRDDGNRWSQKMRRLQKFRQRLAEEAAAAAVKASETPEQNVEEAPAVSTASAPPDASSSMPPPPLPAHVVDQAPNASATNEESEPVQSGVDGDGDVVLTDAPTVLSHPEPSPVPDAMDTSGSEPPAQPLRAEITASPEPVKPPTVAEDPPKSPFNLKLPSPSAPVEPQPLLRTKKDVSVPLVHDQPAAAPPPAKETTPPPAPKPQAEHSPPPPSTPFPVPATPASNIDRPPPPAVATPSAPPAIATQPSVPPLSISTTLPSPTFSTTQAPLVSPSLTSILTPVAAKKKLSLSDYTSRRKKQDAMVQAQAATNGSTASPTDEKKPEVAVTPAVVNDNSSEAKSEDRMKREPAEGRDVVMGSTS</sequence>
<feature type="compositionally biased region" description="Basic and acidic residues" evidence="2">
    <location>
        <begin position="1045"/>
        <end position="1062"/>
    </location>
</feature>
<feature type="compositionally biased region" description="Polar residues" evidence="2">
    <location>
        <begin position="1015"/>
        <end position="1025"/>
    </location>
</feature>
<feature type="compositionally biased region" description="Polar residues" evidence="2">
    <location>
        <begin position="174"/>
        <end position="188"/>
    </location>
</feature>
<dbReference type="PANTHER" id="PTHR46462">
    <property type="entry name" value="UPSET, ISOFORM A"/>
    <property type="match status" value="1"/>
</dbReference>
<dbReference type="InterPro" id="IPR013083">
    <property type="entry name" value="Znf_RING/FYVE/PHD"/>
</dbReference>
<dbReference type="GO" id="GO:0006355">
    <property type="term" value="P:regulation of DNA-templated transcription"/>
    <property type="evidence" value="ECO:0007669"/>
    <property type="project" value="TreeGrafter"/>
</dbReference>
<feature type="compositionally biased region" description="Pro residues" evidence="2">
    <location>
        <begin position="936"/>
        <end position="948"/>
    </location>
</feature>
<dbReference type="SUPFAM" id="SSF82199">
    <property type="entry name" value="SET domain"/>
    <property type="match status" value="1"/>
</dbReference>
<dbReference type="PANTHER" id="PTHR46462:SF3">
    <property type="entry name" value="UPSET, ISOFORM A"/>
    <property type="match status" value="1"/>
</dbReference>
<name>A0A6G1HIK0_9PEZI</name>
<dbReference type="GO" id="GO:0034967">
    <property type="term" value="C:Set3 complex"/>
    <property type="evidence" value="ECO:0007669"/>
    <property type="project" value="TreeGrafter"/>
</dbReference>
<feature type="region of interest" description="Disordered" evidence="2">
    <location>
        <begin position="615"/>
        <end position="682"/>
    </location>
</feature>
<dbReference type="Proteomes" id="UP000799640">
    <property type="component" value="Unassembled WGS sequence"/>
</dbReference>
<keyword evidence="5" id="KW-1185">Reference proteome</keyword>
<dbReference type="Gene3D" id="3.30.40.10">
    <property type="entry name" value="Zinc/RING finger domain, C3HC4 (zinc finger)"/>
    <property type="match status" value="1"/>
</dbReference>
<dbReference type="InterPro" id="IPR001214">
    <property type="entry name" value="SET_dom"/>
</dbReference>
<feature type="region of interest" description="Disordered" evidence="2">
    <location>
        <begin position="996"/>
        <end position="1069"/>
    </location>
</feature>
<dbReference type="Pfam" id="PF00856">
    <property type="entry name" value="SET"/>
    <property type="match status" value="1"/>
</dbReference>
<feature type="compositionally biased region" description="Low complexity" evidence="2">
    <location>
        <begin position="566"/>
        <end position="576"/>
    </location>
</feature>
<feature type="compositionally biased region" description="Basic residues" evidence="2">
    <location>
        <begin position="157"/>
        <end position="170"/>
    </location>
</feature>
<feature type="compositionally biased region" description="Polar residues" evidence="2">
    <location>
        <begin position="634"/>
        <end position="646"/>
    </location>
</feature>
<evidence type="ECO:0000256" key="1">
    <source>
        <dbReference type="ARBA" id="ARBA00022853"/>
    </source>
</evidence>
<feature type="region of interest" description="Disordered" evidence="2">
    <location>
        <begin position="138"/>
        <end position="239"/>
    </location>
</feature>
<feature type="compositionally biased region" description="Basic and acidic residues" evidence="2">
    <location>
        <begin position="615"/>
        <end position="624"/>
    </location>
</feature>
<dbReference type="PROSITE" id="PS50280">
    <property type="entry name" value="SET"/>
    <property type="match status" value="1"/>
</dbReference>
<feature type="domain" description="SET" evidence="3">
    <location>
        <begin position="345"/>
        <end position="452"/>
    </location>
</feature>
<feature type="compositionally biased region" description="Low complexity" evidence="2">
    <location>
        <begin position="751"/>
        <end position="766"/>
    </location>
</feature>
<dbReference type="InterPro" id="IPR046341">
    <property type="entry name" value="SET_dom_sf"/>
</dbReference>
<evidence type="ECO:0000313" key="4">
    <source>
        <dbReference type="EMBL" id="KAF2395724.1"/>
    </source>
</evidence>
<feature type="compositionally biased region" description="Polar residues" evidence="2">
    <location>
        <begin position="533"/>
        <end position="549"/>
    </location>
</feature>